<keyword evidence="2" id="KW-1185">Reference proteome</keyword>
<dbReference type="RefSeq" id="WP_168487937.1">
    <property type="nucleotide sequence ID" value="NZ_JAAZSQ010000018.1"/>
</dbReference>
<accession>A0A7X6HH92</accession>
<evidence type="ECO:0000313" key="1">
    <source>
        <dbReference type="EMBL" id="NKX56001.1"/>
    </source>
</evidence>
<gene>
    <name evidence="1" type="ORF">HGG74_15940</name>
</gene>
<comment type="caution">
    <text evidence="1">The sequence shown here is derived from an EMBL/GenBank/DDBJ whole genome shotgun (WGS) entry which is preliminary data.</text>
</comment>
<organism evidence="1 2">
    <name type="scientific">Arthrobacter mobilis</name>
    <dbReference type="NCBI Taxonomy" id="2724944"/>
    <lineage>
        <taxon>Bacteria</taxon>
        <taxon>Bacillati</taxon>
        <taxon>Actinomycetota</taxon>
        <taxon>Actinomycetes</taxon>
        <taxon>Micrococcales</taxon>
        <taxon>Micrococcaceae</taxon>
        <taxon>Arthrobacter</taxon>
    </lineage>
</organism>
<reference evidence="1 2" key="1">
    <citation type="submission" date="2020-04" db="EMBL/GenBank/DDBJ databases">
        <title>Arthrobacter sp. nov.</title>
        <authorList>
            <person name="Liu S."/>
        </authorList>
    </citation>
    <scope>NUCLEOTIDE SEQUENCE [LARGE SCALE GENOMIC DNA]</scope>
    <source>
        <strain evidence="1 2">E918</strain>
    </source>
</reference>
<dbReference type="AlphaFoldDB" id="A0A7X6HH92"/>
<dbReference type="Proteomes" id="UP000544090">
    <property type="component" value="Unassembled WGS sequence"/>
</dbReference>
<sequence>MITEILEVHLDRLLGHYSQQLPGLLSAADLLGNGSYNQAEFTDLMSWKDAGSRYDIVHSGTAMILFKDGSLVGVAGLNRQALANRDIAAFTMPIPVALATGML</sequence>
<name>A0A7X6HH92_9MICC</name>
<evidence type="ECO:0000313" key="2">
    <source>
        <dbReference type="Proteomes" id="UP000544090"/>
    </source>
</evidence>
<protein>
    <submittedName>
        <fullName evidence="1">Uncharacterized protein</fullName>
    </submittedName>
</protein>
<dbReference type="EMBL" id="JAAZSQ010000018">
    <property type="protein sequence ID" value="NKX56001.1"/>
    <property type="molecule type" value="Genomic_DNA"/>
</dbReference>
<proteinExistence type="predicted"/>